<dbReference type="KEGG" id="vg:39105870"/>
<evidence type="ECO:0000313" key="2">
    <source>
        <dbReference type="EMBL" id="AQQ80306.1"/>
    </source>
</evidence>
<organism evidence="2 3">
    <name type="scientific">Betabaculovirus altermyunipunctae</name>
    <dbReference type="NCBI Taxonomy" id="3051996"/>
    <lineage>
        <taxon>Viruses</taxon>
        <taxon>Viruses incertae sedis</taxon>
        <taxon>Naldaviricetes</taxon>
        <taxon>Lefavirales</taxon>
        <taxon>Baculoviridae</taxon>
        <taxon>Betabaculovirus</taxon>
    </lineage>
</organism>
<proteinExistence type="predicted"/>
<feature type="coiled-coil region" evidence="1">
    <location>
        <begin position="39"/>
        <end position="91"/>
    </location>
</feature>
<accession>A0A1S5YE56</accession>
<reference evidence="2 3" key="1">
    <citation type="journal article" date="2017" name="PLoS ONE">
        <title>The Complete Genome Sequence of a Second Distinct Betabaculovirus from the True Armyworm, Mythimna unipuncta.</title>
        <authorList>
            <person name="Harrison R.L."/>
            <person name="Rowley D.L."/>
            <person name="Mowery J."/>
            <person name="Bauchan G.R."/>
            <person name="Theilmann D.A."/>
            <person name="Rohrmann G.F."/>
            <person name="Erlandson M.A."/>
        </authorList>
    </citation>
    <scope>NUCLEOTIDE SEQUENCE [LARGE SCALE GENOMIC DNA]</scope>
    <source>
        <strain evidence="2">MyunGV#8</strain>
    </source>
</reference>
<keyword evidence="1" id="KW-0175">Coiled coil</keyword>
<evidence type="ECO:0000313" key="3">
    <source>
        <dbReference type="Proteomes" id="UP000203651"/>
    </source>
</evidence>
<protein>
    <submittedName>
        <fullName evidence="2">ORF39</fullName>
    </submittedName>
</protein>
<dbReference type="EMBL" id="KX855660">
    <property type="protein sequence ID" value="AQQ80306.1"/>
    <property type="molecule type" value="Genomic_DNA"/>
</dbReference>
<keyword evidence="3" id="KW-1185">Reference proteome</keyword>
<dbReference type="Proteomes" id="UP000203651">
    <property type="component" value="Segment"/>
</dbReference>
<dbReference type="RefSeq" id="YP_009345757.1">
    <property type="nucleotide sequence ID" value="NC_033780.2"/>
</dbReference>
<sequence>METPFHMQHRIDMLQKDGEIYKMAIDSLMFQKQQDHANIADLTKRLEEKSSEVEKLDAMYKDVVISLVEQIKTLGEEAEESKKQTQSLKNTLTGFKNKSRKLNERSYQVRKLKKFIKEAIEILDDVIIDAEDVVYKS</sequence>
<dbReference type="GeneID" id="39105870"/>
<name>A0A1S5YE56_9BBAC</name>
<dbReference type="SUPFAM" id="SSF58100">
    <property type="entry name" value="Bacterial hemolysins"/>
    <property type="match status" value="1"/>
</dbReference>
<evidence type="ECO:0000256" key="1">
    <source>
        <dbReference type="SAM" id="Coils"/>
    </source>
</evidence>